<keyword evidence="5 6" id="KW-0411">Iron-sulfur</keyword>
<keyword evidence="4 6" id="KW-0408">Iron</keyword>
<organism evidence="8 9">
    <name type="scientific">Catonella massiliensis</name>
    <dbReference type="NCBI Taxonomy" id="2799636"/>
    <lineage>
        <taxon>Bacteria</taxon>
        <taxon>Bacillati</taxon>
        <taxon>Bacillota</taxon>
        <taxon>Clostridia</taxon>
        <taxon>Lachnospirales</taxon>
        <taxon>Lachnospiraceae</taxon>
        <taxon>Catonella</taxon>
    </lineage>
</organism>
<dbReference type="InterPro" id="IPR027417">
    <property type="entry name" value="P-loop_NTPase"/>
</dbReference>
<dbReference type="PANTHER" id="PTHR42961">
    <property type="entry name" value="IRON-SULFUR PROTEIN NUBPL"/>
    <property type="match status" value="1"/>
</dbReference>
<name>A0ABS1IYM6_9FIRM</name>
<keyword evidence="9" id="KW-1185">Reference proteome</keyword>
<evidence type="ECO:0000256" key="3">
    <source>
        <dbReference type="ARBA" id="ARBA00022840"/>
    </source>
</evidence>
<evidence type="ECO:0000256" key="5">
    <source>
        <dbReference type="ARBA" id="ARBA00023014"/>
    </source>
</evidence>
<evidence type="ECO:0000259" key="7">
    <source>
        <dbReference type="Pfam" id="PF02579"/>
    </source>
</evidence>
<keyword evidence="3 6" id="KW-0067">ATP-binding</keyword>
<keyword evidence="1 6" id="KW-0479">Metal-binding</keyword>
<comment type="function">
    <text evidence="6">Binds and transfers iron-sulfur (Fe-S) clusters to target apoproteins. Can hydrolyze ATP.</text>
</comment>
<gene>
    <name evidence="8" type="ORF">JJN12_04275</name>
</gene>
<evidence type="ECO:0000313" key="8">
    <source>
        <dbReference type="EMBL" id="MBK5897001.1"/>
    </source>
</evidence>
<dbReference type="Gene3D" id="3.40.50.300">
    <property type="entry name" value="P-loop containing nucleotide triphosphate hydrolases"/>
    <property type="match status" value="1"/>
</dbReference>
<evidence type="ECO:0000256" key="2">
    <source>
        <dbReference type="ARBA" id="ARBA00022741"/>
    </source>
</evidence>
<feature type="domain" description="Dinitrogenase iron-molybdenum cofactor biosynthesis" evidence="7">
    <location>
        <begin position="308"/>
        <end position="383"/>
    </location>
</feature>
<accession>A0ABS1IYM6</accession>
<dbReference type="PANTHER" id="PTHR42961:SF2">
    <property type="entry name" value="IRON-SULFUR PROTEIN NUBPL"/>
    <property type="match status" value="1"/>
</dbReference>
<dbReference type="Proteomes" id="UP000604730">
    <property type="component" value="Unassembled WGS sequence"/>
</dbReference>
<dbReference type="InterPro" id="IPR003731">
    <property type="entry name" value="Di-Nase_FeMo-co_biosynth"/>
</dbReference>
<dbReference type="SUPFAM" id="SSF52540">
    <property type="entry name" value="P-loop containing nucleoside triphosphate hydrolases"/>
    <property type="match status" value="1"/>
</dbReference>
<evidence type="ECO:0000313" key="9">
    <source>
        <dbReference type="Proteomes" id="UP000604730"/>
    </source>
</evidence>
<comment type="similarity">
    <text evidence="6">Belongs to the Mrp/NBP35 ATP-binding proteins family.</text>
</comment>
<dbReference type="Pfam" id="PF02579">
    <property type="entry name" value="Nitro_FeMo-Co"/>
    <property type="match status" value="1"/>
</dbReference>
<dbReference type="SUPFAM" id="SSF53146">
    <property type="entry name" value="Nitrogenase accessory factor-like"/>
    <property type="match status" value="1"/>
</dbReference>
<comment type="caution">
    <text evidence="8">The sequence shown here is derived from an EMBL/GenBank/DDBJ whole genome shotgun (WGS) entry which is preliminary data.</text>
</comment>
<evidence type="ECO:0000256" key="6">
    <source>
        <dbReference type="HAMAP-Rule" id="MF_02040"/>
    </source>
</evidence>
<evidence type="ECO:0000256" key="1">
    <source>
        <dbReference type="ARBA" id="ARBA00022723"/>
    </source>
</evidence>
<dbReference type="CDD" id="cd02037">
    <property type="entry name" value="Mrp_NBP35"/>
    <property type="match status" value="1"/>
</dbReference>
<dbReference type="InterPro" id="IPR019591">
    <property type="entry name" value="Mrp/NBP35_ATP-bd"/>
</dbReference>
<dbReference type="HAMAP" id="MF_02040">
    <property type="entry name" value="Mrp_NBP35"/>
    <property type="match status" value="1"/>
</dbReference>
<dbReference type="InterPro" id="IPR044304">
    <property type="entry name" value="NUBPL-like"/>
</dbReference>
<keyword evidence="2 6" id="KW-0547">Nucleotide-binding</keyword>
<dbReference type="EMBL" id="JAEPRJ010000001">
    <property type="protein sequence ID" value="MBK5897001.1"/>
    <property type="molecule type" value="Genomic_DNA"/>
</dbReference>
<evidence type="ECO:0000256" key="4">
    <source>
        <dbReference type="ARBA" id="ARBA00023004"/>
    </source>
</evidence>
<dbReference type="Pfam" id="PF10609">
    <property type="entry name" value="ParA"/>
    <property type="match status" value="1"/>
</dbReference>
<proteinExistence type="inferred from homology"/>
<reference evidence="8 9" key="1">
    <citation type="submission" date="2021-01" db="EMBL/GenBank/DDBJ databases">
        <title>Isolation and description of Catonella massiliensis sp. nov., a novel Catonella species, isolated from a stable periodontitis subject.</title>
        <authorList>
            <person name="Antezack A."/>
            <person name="Boxberger M."/>
            <person name="La Scola B."/>
            <person name="Monnet-Corti V."/>
        </authorList>
    </citation>
    <scope>NUCLEOTIDE SEQUENCE [LARGE SCALE GENOMIC DNA]</scope>
    <source>
        <strain evidence="8 9">Marseille-Q4567</strain>
    </source>
</reference>
<keyword evidence="6" id="KW-0378">Hydrolase</keyword>
<feature type="binding site" evidence="6">
    <location>
        <begin position="41"/>
        <end position="48"/>
    </location>
    <ligand>
        <name>ATP</name>
        <dbReference type="ChEBI" id="CHEBI:30616"/>
    </ligand>
</feature>
<sequence length="390" mass="42290">MKNDEINGGIYTSMSRDNGQSQIIDLKNEGSVKRVIGVVSGKGGVGKSFVTSRLAAIFQKKGYNSAVLDADITGPSIPRCFGLKNKAEANENGIQPELTKGGIQVMSVNLLLDEESVPVVWRGPIIAGTVKQFWSEVDWKDVEYMFVDMPPGTGDVPLTVFQSLPVDGIIIVTSPSELVSMIVEKAVNMANAMEIPVLGIVENYSYIKCPDCGKLIYPFGEGKTDDVGLKYGIPVLSRLPMDSRIADAMDNGKVEELELDVLGETADTIEFLLRNVDHSIDREEYGEDHKVAIALDEDEKFVGKLVNAHRFVIADTKGKKILERTTLEADSPEEAVAALKKAGVDMVICSGIDKHLRASLAENAIASVPVLKGEVEDILANFLNGQYSKA</sequence>
<comment type="subunit">
    <text evidence="6">Homodimer.</text>
</comment>
<dbReference type="InterPro" id="IPR036105">
    <property type="entry name" value="DiNase_FeMo-co_biosyn_sf"/>
</dbReference>
<protein>
    <recommendedName>
        <fullName evidence="6">Iron-sulfur cluster carrier protein</fullName>
    </recommendedName>
</protein>
<dbReference type="InterPro" id="IPR033756">
    <property type="entry name" value="YlxH/NBP35"/>
</dbReference>
<dbReference type="Gene3D" id="3.30.420.130">
    <property type="entry name" value="Dinitrogenase iron-molybdenum cofactor biosynthesis domain"/>
    <property type="match status" value="1"/>
</dbReference>